<dbReference type="RefSeq" id="WP_269886310.1">
    <property type="nucleotide sequence ID" value="NZ_JAQAGZ010000054.1"/>
</dbReference>
<name>A0ABT4QLN5_9BACL</name>
<gene>
    <name evidence="2" type="ORF">O9H85_36950</name>
</gene>
<keyword evidence="1" id="KW-0812">Transmembrane</keyword>
<proteinExistence type="predicted"/>
<organism evidence="2 3">
    <name type="scientific">Paenibacillus gyeongsangnamensis</name>
    <dbReference type="NCBI Taxonomy" id="3388067"/>
    <lineage>
        <taxon>Bacteria</taxon>
        <taxon>Bacillati</taxon>
        <taxon>Bacillota</taxon>
        <taxon>Bacilli</taxon>
        <taxon>Bacillales</taxon>
        <taxon>Paenibacillaceae</taxon>
        <taxon>Paenibacillus</taxon>
    </lineage>
</organism>
<keyword evidence="1" id="KW-0472">Membrane</keyword>
<evidence type="ECO:0000313" key="3">
    <source>
        <dbReference type="Proteomes" id="UP001527882"/>
    </source>
</evidence>
<evidence type="ECO:0000313" key="2">
    <source>
        <dbReference type="EMBL" id="MCZ8517783.1"/>
    </source>
</evidence>
<keyword evidence="1" id="KW-1133">Transmembrane helix</keyword>
<dbReference type="InterPro" id="IPR041916">
    <property type="entry name" value="Anti_sigma_zinc_sf"/>
</dbReference>
<evidence type="ECO:0008006" key="4">
    <source>
        <dbReference type="Google" id="ProtNLM"/>
    </source>
</evidence>
<sequence length="143" mass="16895">MRIMHPEDKELQRYLNQSCDEIAYQRIHRHLRMCSLCRGKLKNYMELDRLLDSMPLLEAPKDLPDRVARRLRYPESRPPVKRPFWRSELANGLIATAATFIFVATGIMGKLVTLNPEALGSDVEERVLQLYRWLEFISHQWLT</sequence>
<feature type="transmembrane region" description="Helical" evidence="1">
    <location>
        <begin position="89"/>
        <end position="109"/>
    </location>
</feature>
<comment type="caution">
    <text evidence="2">The sequence shown here is derived from an EMBL/GenBank/DDBJ whole genome shotgun (WGS) entry which is preliminary data.</text>
</comment>
<dbReference type="EMBL" id="JAQAGZ010000054">
    <property type="protein sequence ID" value="MCZ8517783.1"/>
    <property type="molecule type" value="Genomic_DNA"/>
</dbReference>
<reference evidence="2 3" key="1">
    <citation type="submission" date="2022-12" db="EMBL/GenBank/DDBJ databases">
        <title>Draft genome sequence of Paenibacillus sp. dW9.</title>
        <authorList>
            <person name="Choi E.-W."/>
            <person name="Kim D.-U."/>
        </authorList>
    </citation>
    <scope>NUCLEOTIDE SEQUENCE [LARGE SCALE GENOMIC DNA]</scope>
    <source>
        <strain evidence="3">dW9</strain>
    </source>
</reference>
<dbReference type="Proteomes" id="UP001527882">
    <property type="component" value="Unassembled WGS sequence"/>
</dbReference>
<dbReference type="Gene3D" id="1.10.10.1320">
    <property type="entry name" value="Anti-sigma factor, zinc-finger domain"/>
    <property type="match status" value="1"/>
</dbReference>
<keyword evidence="3" id="KW-1185">Reference proteome</keyword>
<accession>A0ABT4QLN5</accession>
<evidence type="ECO:0000256" key="1">
    <source>
        <dbReference type="SAM" id="Phobius"/>
    </source>
</evidence>
<protein>
    <recommendedName>
        <fullName evidence="4">Zinc-finger domain-containing protein</fullName>
    </recommendedName>
</protein>